<dbReference type="PANTHER" id="PTHR43384">
    <property type="entry name" value="SEPTUM SITE-DETERMINING PROTEIN MIND HOMOLOG, CHLOROPLASTIC-RELATED"/>
    <property type="match status" value="1"/>
</dbReference>
<dbReference type="Proteomes" id="UP001500218">
    <property type="component" value="Unassembled WGS sequence"/>
</dbReference>
<dbReference type="PANTHER" id="PTHR43384:SF6">
    <property type="entry name" value="SEPTUM SITE-DETERMINING PROTEIN MIND HOMOLOG, CHLOROPLASTIC"/>
    <property type="match status" value="1"/>
</dbReference>
<reference evidence="4 5" key="1">
    <citation type="journal article" date="2019" name="Int. J. Syst. Evol. Microbiol.">
        <title>The Global Catalogue of Microorganisms (GCM) 10K type strain sequencing project: providing services to taxonomists for standard genome sequencing and annotation.</title>
        <authorList>
            <consortium name="The Broad Institute Genomics Platform"/>
            <consortium name="The Broad Institute Genome Sequencing Center for Infectious Disease"/>
            <person name="Wu L."/>
            <person name="Ma J."/>
        </authorList>
    </citation>
    <scope>NUCLEOTIDE SEQUENCE [LARGE SCALE GENOMIC DNA]</scope>
    <source>
        <strain evidence="4 5">JCM 13250</strain>
    </source>
</reference>
<dbReference type="NCBIfam" id="NF040564">
    <property type="entry name" value="SCO2523_fam"/>
    <property type="match status" value="1"/>
</dbReference>
<dbReference type="Pfam" id="PF01656">
    <property type="entry name" value="CbiA"/>
    <property type="match status" value="1"/>
</dbReference>
<comment type="caution">
    <text evidence="4">The sequence shown here is derived from an EMBL/GenBank/DDBJ whole genome shotgun (WGS) entry which is preliminary data.</text>
</comment>
<dbReference type="InterPro" id="IPR002586">
    <property type="entry name" value="CobQ/CobB/MinD/ParA_Nub-bd_dom"/>
</dbReference>
<accession>A0ABN2MI71</accession>
<dbReference type="InterPro" id="IPR027417">
    <property type="entry name" value="P-loop_NTPase"/>
</dbReference>
<gene>
    <name evidence="4" type="ORF">GCM10009682_54130</name>
</gene>
<evidence type="ECO:0000256" key="1">
    <source>
        <dbReference type="ARBA" id="ARBA00022741"/>
    </source>
</evidence>
<protein>
    <submittedName>
        <fullName evidence="4">SCO2523 family variant P-loop protein</fullName>
    </submittedName>
</protein>
<sequence length="307" mass="33947">MILVFAISDKGGTGRSVTSANILYRSSLAGRNVCYLDFDFGSPTAGTILHVDEVGRGTNTRTGLHSYLLGRTDQPHEVDVWSETDRSELRNWPPNAGRLVLLPGDRNGGEFAANSDVVERCVRLFNRLKEDYDVCLVDLSAGRSYAAQIALAATAHEKLLPGMTARWLVFHRWTRQHIVAASALWQGAHGIVDTGRRLGHNDHVLANMVRFVRTAVVNPNSEQVNVLRAAQVAFLLRADEVLRGLAHREGVGTTNVLGQVPLEPLLQWREQLITDSDVEREIANPETVEAFHDLSVNVIDDAMWEGL</sequence>
<dbReference type="EMBL" id="BAAALT010000247">
    <property type="protein sequence ID" value="GAA1828191.1"/>
    <property type="molecule type" value="Genomic_DNA"/>
</dbReference>
<organism evidence="4 5">
    <name type="scientific">Luedemannella flava</name>
    <dbReference type="NCBI Taxonomy" id="349316"/>
    <lineage>
        <taxon>Bacteria</taxon>
        <taxon>Bacillati</taxon>
        <taxon>Actinomycetota</taxon>
        <taxon>Actinomycetes</taxon>
        <taxon>Micromonosporales</taxon>
        <taxon>Micromonosporaceae</taxon>
        <taxon>Luedemannella</taxon>
    </lineage>
</organism>
<dbReference type="Gene3D" id="3.40.50.300">
    <property type="entry name" value="P-loop containing nucleotide triphosphate hydrolases"/>
    <property type="match status" value="1"/>
</dbReference>
<keyword evidence="5" id="KW-1185">Reference proteome</keyword>
<keyword evidence="2" id="KW-0067">ATP-binding</keyword>
<evidence type="ECO:0000313" key="4">
    <source>
        <dbReference type="EMBL" id="GAA1828191.1"/>
    </source>
</evidence>
<name>A0ABN2MI71_9ACTN</name>
<dbReference type="SUPFAM" id="SSF52540">
    <property type="entry name" value="P-loop containing nucleoside triphosphate hydrolases"/>
    <property type="match status" value="1"/>
</dbReference>
<evidence type="ECO:0000313" key="5">
    <source>
        <dbReference type="Proteomes" id="UP001500218"/>
    </source>
</evidence>
<evidence type="ECO:0000256" key="2">
    <source>
        <dbReference type="ARBA" id="ARBA00022840"/>
    </source>
</evidence>
<keyword evidence="1" id="KW-0547">Nucleotide-binding</keyword>
<dbReference type="RefSeq" id="WP_344138392.1">
    <property type="nucleotide sequence ID" value="NZ_BAAALT010000247.1"/>
</dbReference>
<proteinExistence type="predicted"/>
<feature type="domain" description="CobQ/CobB/MinD/ParA nucleotide binding" evidence="3">
    <location>
        <begin position="5"/>
        <end position="245"/>
    </location>
</feature>
<evidence type="ECO:0000259" key="3">
    <source>
        <dbReference type="Pfam" id="PF01656"/>
    </source>
</evidence>
<dbReference type="InterPro" id="IPR050625">
    <property type="entry name" value="ParA/MinD_ATPase"/>
</dbReference>